<evidence type="ECO:0000256" key="2">
    <source>
        <dbReference type="ARBA" id="ARBA00009694"/>
    </source>
</evidence>
<sequence>MDRVWLGAGGLSGLTGVMMAALAAHALPGRISAADLAFVHTAVEMQMWHALALIGCGILARHSPAIRAVTVAGWGFLLGTLLFCGAVYSLALAGTEIPAMAPTGGFLTMLGWISLASLAFRRRVSR</sequence>
<keyword evidence="4 6" id="KW-1133">Transmembrane helix</keyword>
<reference evidence="7" key="2">
    <citation type="submission" date="2021-01" db="EMBL/GenBank/DDBJ databases">
        <authorList>
            <person name="Mieszkin S."/>
            <person name="Pouder E."/>
            <person name="Alain K."/>
        </authorList>
    </citation>
    <scope>NUCLEOTIDE SEQUENCE</scope>
    <source>
        <strain evidence="7">HW T2.11</strain>
    </source>
</reference>
<reference evidence="7" key="1">
    <citation type="journal article" date="2021" name="Microorganisms">
        <title>Acidisoma silvae sp. nov. and Acidisomacellulosilytica sp. nov., Two Acidophilic Bacteria Isolated from Decaying Wood, Hydrolyzing Cellulose and Producing Poly-3-hydroxybutyrate.</title>
        <authorList>
            <person name="Mieszkin S."/>
            <person name="Pouder E."/>
            <person name="Uroz S."/>
            <person name="Simon-Colin C."/>
            <person name="Alain K."/>
        </authorList>
    </citation>
    <scope>NUCLEOTIDE SEQUENCE</scope>
    <source>
        <strain evidence="7">HW T2.11</strain>
    </source>
</reference>
<evidence type="ECO:0000256" key="3">
    <source>
        <dbReference type="ARBA" id="ARBA00022692"/>
    </source>
</evidence>
<dbReference type="EMBL" id="JAESVB010000003">
    <property type="protein sequence ID" value="MCB8875269.1"/>
    <property type="molecule type" value="Genomic_DNA"/>
</dbReference>
<evidence type="ECO:0000313" key="7">
    <source>
        <dbReference type="EMBL" id="MCB8875269.1"/>
    </source>
</evidence>
<gene>
    <name evidence="7" type="ORF">ASILVAE211_08770</name>
</gene>
<evidence type="ECO:0000256" key="6">
    <source>
        <dbReference type="SAM" id="Phobius"/>
    </source>
</evidence>
<dbReference type="PANTHER" id="PTHR43461">
    <property type="entry name" value="TRANSMEMBRANE PROTEIN 256"/>
    <property type="match status" value="1"/>
</dbReference>
<dbReference type="Proteomes" id="UP000708298">
    <property type="component" value="Unassembled WGS sequence"/>
</dbReference>
<feature type="transmembrane region" description="Helical" evidence="6">
    <location>
        <begin position="43"/>
        <end position="60"/>
    </location>
</feature>
<accession>A0A963YQT7</accession>
<dbReference type="AlphaFoldDB" id="A0A963YQT7"/>
<evidence type="ECO:0000256" key="4">
    <source>
        <dbReference type="ARBA" id="ARBA00022989"/>
    </source>
</evidence>
<feature type="transmembrane region" description="Helical" evidence="6">
    <location>
        <begin position="72"/>
        <end position="93"/>
    </location>
</feature>
<comment type="similarity">
    <text evidence="2">Belongs to the UPF0382 family.</text>
</comment>
<keyword evidence="5 6" id="KW-0472">Membrane</keyword>
<proteinExistence type="inferred from homology"/>
<dbReference type="RefSeq" id="WP_227320936.1">
    <property type="nucleotide sequence ID" value="NZ_JAESVB010000003.1"/>
</dbReference>
<comment type="subcellular location">
    <subcellularLocation>
        <location evidence="1">Membrane</location>
        <topology evidence="1">Multi-pass membrane protein</topology>
    </subcellularLocation>
</comment>
<dbReference type="Pfam" id="PF04241">
    <property type="entry name" value="DUF423"/>
    <property type="match status" value="1"/>
</dbReference>
<dbReference type="GO" id="GO:0016020">
    <property type="term" value="C:membrane"/>
    <property type="evidence" value="ECO:0007669"/>
    <property type="project" value="UniProtKB-SubCell"/>
</dbReference>
<keyword evidence="8" id="KW-1185">Reference proteome</keyword>
<feature type="transmembrane region" description="Helical" evidence="6">
    <location>
        <begin position="99"/>
        <end position="120"/>
    </location>
</feature>
<name>A0A963YQT7_9PROT</name>
<protein>
    <submittedName>
        <fullName evidence="7">DUF423 domain-containing protein</fullName>
    </submittedName>
</protein>
<comment type="caution">
    <text evidence="7">The sequence shown here is derived from an EMBL/GenBank/DDBJ whole genome shotgun (WGS) entry which is preliminary data.</text>
</comment>
<evidence type="ECO:0000256" key="1">
    <source>
        <dbReference type="ARBA" id="ARBA00004141"/>
    </source>
</evidence>
<evidence type="ECO:0000256" key="5">
    <source>
        <dbReference type="ARBA" id="ARBA00023136"/>
    </source>
</evidence>
<keyword evidence="3 6" id="KW-0812">Transmembrane</keyword>
<organism evidence="7 8">
    <name type="scientific">Acidisoma silvae</name>
    <dbReference type="NCBI Taxonomy" id="2802396"/>
    <lineage>
        <taxon>Bacteria</taxon>
        <taxon>Pseudomonadati</taxon>
        <taxon>Pseudomonadota</taxon>
        <taxon>Alphaproteobacteria</taxon>
        <taxon>Acetobacterales</taxon>
        <taxon>Acidocellaceae</taxon>
        <taxon>Acidisoma</taxon>
    </lineage>
</organism>
<evidence type="ECO:0000313" key="8">
    <source>
        <dbReference type="Proteomes" id="UP000708298"/>
    </source>
</evidence>
<dbReference type="InterPro" id="IPR006696">
    <property type="entry name" value="DUF423"/>
</dbReference>
<dbReference type="PANTHER" id="PTHR43461:SF1">
    <property type="entry name" value="TRANSMEMBRANE PROTEIN 256"/>
    <property type="match status" value="1"/>
</dbReference>